<name>A0A8J1THL7_OWEFU</name>
<organism evidence="11 12">
    <name type="scientific">Owenia fusiformis</name>
    <name type="common">Polychaete worm</name>
    <dbReference type="NCBI Taxonomy" id="6347"/>
    <lineage>
        <taxon>Eukaryota</taxon>
        <taxon>Metazoa</taxon>
        <taxon>Spiralia</taxon>
        <taxon>Lophotrochozoa</taxon>
        <taxon>Annelida</taxon>
        <taxon>Polychaeta</taxon>
        <taxon>Sedentaria</taxon>
        <taxon>Canalipalpata</taxon>
        <taxon>Sabellida</taxon>
        <taxon>Oweniida</taxon>
        <taxon>Oweniidae</taxon>
        <taxon>Owenia</taxon>
    </lineage>
</organism>
<feature type="region of interest" description="Disordered" evidence="10">
    <location>
        <begin position="167"/>
        <end position="223"/>
    </location>
</feature>
<dbReference type="Pfam" id="PF00096">
    <property type="entry name" value="zf-C2H2"/>
    <property type="match status" value="2"/>
</dbReference>
<gene>
    <name evidence="11" type="ORF">OFUS_LOCUS4929</name>
</gene>
<accession>A0A8J1THL7</accession>
<dbReference type="GO" id="GO:0005634">
    <property type="term" value="C:nucleus"/>
    <property type="evidence" value="ECO:0007669"/>
    <property type="project" value="UniProtKB-SubCell"/>
</dbReference>
<keyword evidence="3" id="KW-0677">Repeat</keyword>
<keyword evidence="4" id="KW-0863">Zinc-finger</keyword>
<evidence type="ECO:0000313" key="11">
    <source>
        <dbReference type="EMBL" id="CAH1777947.1"/>
    </source>
</evidence>
<evidence type="ECO:0000256" key="10">
    <source>
        <dbReference type="SAM" id="MobiDB-lite"/>
    </source>
</evidence>
<dbReference type="Proteomes" id="UP000749559">
    <property type="component" value="Unassembled WGS sequence"/>
</dbReference>
<comment type="subcellular location">
    <subcellularLocation>
        <location evidence="1">Nucleus</location>
    </subcellularLocation>
</comment>
<evidence type="ECO:0000256" key="3">
    <source>
        <dbReference type="ARBA" id="ARBA00022737"/>
    </source>
</evidence>
<dbReference type="InterPro" id="IPR036236">
    <property type="entry name" value="Znf_C2H2_sf"/>
</dbReference>
<evidence type="ECO:0000256" key="2">
    <source>
        <dbReference type="ARBA" id="ARBA00022723"/>
    </source>
</evidence>
<evidence type="ECO:0000256" key="6">
    <source>
        <dbReference type="ARBA" id="ARBA00023015"/>
    </source>
</evidence>
<feature type="compositionally biased region" description="Acidic residues" evidence="10">
    <location>
        <begin position="188"/>
        <end position="198"/>
    </location>
</feature>
<sequence length="223" mass="25385">GQFTALYARQRCAVYWRFTTDLMSIGTRSKSAYMKALKEENKPDTQEIADSKVLKQQEKLDKRENPDSPVKKTNMVVTDSPDKKTNDSTDMPSPKATPQMKIKREYKRSSPKSFECPTCSKVFGDAWKFERHLRVHTGEKPFQCDICSRTFADKSTLRAHTLKVNCSRKRKSESTGEETVEKKPTEAGDAEDDVENTEEAVKSIDESKEEAKVDEEVNAAEDE</sequence>
<keyword evidence="2" id="KW-0479">Metal-binding</keyword>
<dbReference type="AlphaFoldDB" id="A0A8J1THL7"/>
<dbReference type="PROSITE" id="PS50157">
    <property type="entry name" value="ZINC_FINGER_C2H2_2"/>
    <property type="match status" value="2"/>
</dbReference>
<feature type="non-terminal residue" evidence="11">
    <location>
        <position position="1"/>
    </location>
</feature>
<evidence type="ECO:0000256" key="8">
    <source>
        <dbReference type="ARBA" id="ARBA00023242"/>
    </source>
</evidence>
<dbReference type="PROSITE" id="PS00028">
    <property type="entry name" value="ZINC_FINGER_C2H2_1"/>
    <property type="match status" value="1"/>
</dbReference>
<evidence type="ECO:0000313" key="12">
    <source>
        <dbReference type="Proteomes" id="UP000749559"/>
    </source>
</evidence>
<dbReference type="GO" id="GO:0008270">
    <property type="term" value="F:zinc ion binding"/>
    <property type="evidence" value="ECO:0007669"/>
    <property type="project" value="UniProtKB-KW"/>
</dbReference>
<dbReference type="InterPro" id="IPR013087">
    <property type="entry name" value="Znf_C2H2_type"/>
</dbReference>
<dbReference type="EMBL" id="CAIIXF020000002">
    <property type="protein sequence ID" value="CAH1777947.1"/>
    <property type="molecule type" value="Genomic_DNA"/>
</dbReference>
<dbReference type="Gene3D" id="3.30.160.60">
    <property type="entry name" value="Classic Zinc Finger"/>
    <property type="match status" value="2"/>
</dbReference>
<keyword evidence="8" id="KW-0539">Nucleus</keyword>
<keyword evidence="5" id="KW-0862">Zinc</keyword>
<comment type="caution">
    <text evidence="11">The sequence shown here is derived from an EMBL/GenBank/DDBJ whole genome shotgun (WGS) entry which is preliminary data.</text>
</comment>
<keyword evidence="6" id="KW-0805">Transcription regulation</keyword>
<feature type="region of interest" description="Disordered" evidence="10">
    <location>
        <begin position="38"/>
        <end position="106"/>
    </location>
</feature>
<evidence type="ECO:0000256" key="7">
    <source>
        <dbReference type="ARBA" id="ARBA00023163"/>
    </source>
</evidence>
<dbReference type="InterPro" id="IPR051565">
    <property type="entry name" value="Sal_C2H2-zinc-finger"/>
</dbReference>
<dbReference type="PANTHER" id="PTHR23233">
    <property type="entry name" value="SAL-LIKE PROTEIN"/>
    <property type="match status" value="1"/>
</dbReference>
<dbReference type="OrthoDB" id="9424002at2759"/>
<keyword evidence="7" id="KW-0804">Transcription</keyword>
<feature type="compositionally biased region" description="Basic and acidic residues" evidence="10">
    <location>
        <begin position="199"/>
        <end position="215"/>
    </location>
</feature>
<dbReference type="FunFam" id="3.30.160.60:FF:001289">
    <property type="entry name" value="Zinc finger protein 574"/>
    <property type="match status" value="1"/>
</dbReference>
<evidence type="ECO:0000256" key="1">
    <source>
        <dbReference type="ARBA" id="ARBA00004123"/>
    </source>
</evidence>
<protein>
    <submittedName>
        <fullName evidence="11">Uncharacterized protein</fullName>
    </submittedName>
</protein>
<comment type="similarity">
    <text evidence="9">Belongs to the sal C2H2-type zinc-finger protein family.</text>
</comment>
<dbReference type="GO" id="GO:0000978">
    <property type="term" value="F:RNA polymerase II cis-regulatory region sequence-specific DNA binding"/>
    <property type="evidence" value="ECO:0007669"/>
    <property type="project" value="TreeGrafter"/>
</dbReference>
<dbReference type="PANTHER" id="PTHR23233:SF84">
    <property type="entry name" value="FI23031P1"/>
    <property type="match status" value="1"/>
</dbReference>
<proteinExistence type="inferred from homology"/>
<keyword evidence="12" id="KW-1185">Reference proteome</keyword>
<dbReference type="SMART" id="SM00355">
    <property type="entry name" value="ZnF_C2H2"/>
    <property type="match status" value="2"/>
</dbReference>
<dbReference type="GO" id="GO:0000981">
    <property type="term" value="F:DNA-binding transcription factor activity, RNA polymerase II-specific"/>
    <property type="evidence" value="ECO:0007669"/>
    <property type="project" value="TreeGrafter"/>
</dbReference>
<evidence type="ECO:0000256" key="9">
    <source>
        <dbReference type="ARBA" id="ARBA00038474"/>
    </source>
</evidence>
<evidence type="ECO:0000256" key="4">
    <source>
        <dbReference type="ARBA" id="ARBA00022771"/>
    </source>
</evidence>
<reference evidence="11" key="1">
    <citation type="submission" date="2022-03" db="EMBL/GenBank/DDBJ databases">
        <authorList>
            <person name="Martin C."/>
        </authorList>
    </citation>
    <scope>NUCLEOTIDE SEQUENCE</scope>
</reference>
<evidence type="ECO:0000256" key="5">
    <source>
        <dbReference type="ARBA" id="ARBA00022833"/>
    </source>
</evidence>
<dbReference type="SUPFAM" id="SSF57667">
    <property type="entry name" value="beta-beta-alpha zinc fingers"/>
    <property type="match status" value="1"/>
</dbReference>
<feature type="compositionally biased region" description="Basic and acidic residues" evidence="10">
    <location>
        <begin position="38"/>
        <end position="70"/>
    </location>
</feature>